<dbReference type="Proteomes" id="UP001058533">
    <property type="component" value="Chromosome"/>
</dbReference>
<gene>
    <name evidence="1" type="ORF">NMP03_03820</name>
</gene>
<dbReference type="EMBL" id="CP101740">
    <property type="protein sequence ID" value="UUL83371.1"/>
    <property type="molecule type" value="Genomic_DNA"/>
</dbReference>
<protein>
    <recommendedName>
        <fullName evidence="3">Antitoxin</fullName>
    </recommendedName>
</protein>
<accession>A0ABY5LF82</accession>
<proteinExistence type="predicted"/>
<dbReference type="RefSeq" id="WP_256507212.1">
    <property type="nucleotide sequence ID" value="NZ_CP101740.1"/>
</dbReference>
<sequence length="87" mass="9433">MERYEVDADARLIPMLDAVARGEAVVIRRAGQVVATVEPVRTDADAADAPFSLEGLKQLEALRAMVRGSGVTDAALLVREMREADEH</sequence>
<reference evidence="1" key="1">
    <citation type="submission" date="2022-07" db="EMBL/GenBank/DDBJ databases">
        <title>Sphingomonas sp. nov., a novel bacterium isolated from the north slope of the Mount Everest.</title>
        <authorList>
            <person name="Cui X."/>
            <person name="Liu Y."/>
        </authorList>
    </citation>
    <scope>NUCLEOTIDE SEQUENCE</scope>
    <source>
        <strain evidence="1">S5-59</strain>
    </source>
</reference>
<evidence type="ECO:0008006" key="3">
    <source>
        <dbReference type="Google" id="ProtNLM"/>
    </source>
</evidence>
<organism evidence="1 2">
    <name type="scientific">Sphingomonas qomolangmaensis</name>
    <dbReference type="NCBI Taxonomy" id="2918765"/>
    <lineage>
        <taxon>Bacteria</taxon>
        <taxon>Pseudomonadati</taxon>
        <taxon>Pseudomonadota</taxon>
        <taxon>Alphaproteobacteria</taxon>
        <taxon>Sphingomonadales</taxon>
        <taxon>Sphingomonadaceae</taxon>
        <taxon>Sphingomonas</taxon>
    </lineage>
</organism>
<evidence type="ECO:0000313" key="2">
    <source>
        <dbReference type="Proteomes" id="UP001058533"/>
    </source>
</evidence>
<evidence type="ECO:0000313" key="1">
    <source>
        <dbReference type="EMBL" id="UUL83371.1"/>
    </source>
</evidence>
<name>A0ABY5LF82_9SPHN</name>
<keyword evidence="2" id="KW-1185">Reference proteome</keyword>